<proteinExistence type="predicted"/>
<keyword evidence="1" id="KW-0472">Membrane</keyword>
<evidence type="ECO:0000256" key="1">
    <source>
        <dbReference type="SAM" id="Phobius"/>
    </source>
</evidence>
<keyword evidence="1" id="KW-0812">Transmembrane</keyword>
<dbReference type="RefSeq" id="WP_380840250.1">
    <property type="nucleotide sequence ID" value="NZ_JBHSFP010000006.1"/>
</dbReference>
<dbReference type="Pfam" id="PF13559">
    <property type="entry name" value="DUF4129"/>
    <property type="match status" value="1"/>
</dbReference>
<evidence type="ECO:0000259" key="2">
    <source>
        <dbReference type="Pfam" id="PF13559"/>
    </source>
</evidence>
<gene>
    <name evidence="3" type="ORF">ACFO60_12620</name>
</gene>
<evidence type="ECO:0000313" key="4">
    <source>
        <dbReference type="Proteomes" id="UP001596004"/>
    </source>
</evidence>
<organism evidence="3 4">
    <name type="scientific">Sphaerisporangium dianthi</name>
    <dbReference type="NCBI Taxonomy" id="1436120"/>
    <lineage>
        <taxon>Bacteria</taxon>
        <taxon>Bacillati</taxon>
        <taxon>Actinomycetota</taxon>
        <taxon>Actinomycetes</taxon>
        <taxon>Streptosporangiales</taxon>
        <taxon>Streptosporangiaceae</taxon>
        <taxon>Sphaerisporangium</taxon>
    </lineage>
</organism>
<keyword evidence="4" id="KW-1185">Reference proteome</keyword>
<evidence type="ECO:0000313" key="3">
    <source>
        <dbReference type="EMBL" id="MFC4531613.1"/>
    </source>
</evidence>
<reference evidence="4" key="1">
    <citation type="journal article" date="2019" name="Int. J. Syst. Evol. Microbiol.">
        <title>The Global Catalogue of Microorganisms (GCM) 10K type strain sequencing project: providing services to taxonomists for standard genome sequencing and annotation.</title>
        <authorList>
            <consortium name="The Broad Institute Genomics Platform"/>
            <consortium name="The Broad Institute Genome Sequencing Center for Infectious Disease"/>
            <person name="Wu L."/>
            <person name="Ma J."/>
        </authorList>
    </citation>
    <scope>NUCLEOTIDE SEQUENCE [LARGE SCALE GENOMIC DNA]</scope>
    <source>
        <strain evidence="4">CGMCC 4.7132</strain>
    </source>
</reference>
<protein>
    <submittedName>
        <fullName evidence="3">DUF4129 domain-containing protein</fullName>
    </submittedName>
</protein>
<keyword evidence="1" id="KW-1133">Transmembrane helix</keyword>
<comment type="caution">
    <text evidence="3">The sequence shown here is derived from an EMBL/GenBank/DDBJ whole genome shotgun (WGS) entry which is preliminary data.</text>
</comment>
<feature type="transmembrane region" description="Helical" evidence="1">
    <location>
        <begin position="63"/>
        <end position="84"/>
    </location>
</feature>
<dbReference type="Proteomes" id="UP001596004">
    <property type="component" value="Unassembled WGS sequence"/>
</dbReference>
<accession>A0ABV9CF35</accession>
<sequence length="214" mass="22841">MTVVAAGAIALLDDVGRDEARRRAIEELVKPEYQQESLLERFYRMFREFLDSLLDSTPGGVPGGVLALLVVLLIVAALVVLVVWRARKATGARRAAAEGLFGPKARTAGEHRAEAERLAGESRWAEAVQERLRAIARDLEDRAIVAPQPGRTADELAVTAGRELPSLAPALAAAARLFDDVTYGQAPGTAEGYRSMSDLDADVRAARPAAAGVS</sequence>
<dbReference type="InterPro" id="IPR025403">
    <property type="entry name" value="TgpA-like_C"/>
</dbReference>
<dbReference type="EMBL" id="JBHSFP010000006">
    <property type="protein sequence ID" value="MFC4531613.1"/>
    <property type="molecule type" value="Genomic_DNA"/>
</dbReference>
<feature type="domain" description="Protein-glutamine gamma-glutamyltransferase-like C-terminal" evidence="2">
    <location>
        <begin position="132"/>
        <end position="199"/>
    </location>
</feature>
<name>A0ABV9CF35_9ACTN</name>